<dbReference type="Proteomes" id="UP001231189">
    <property type="component" value="Unassembled WGS sequence"/>
</dbReference>
<sequence length="253" mass="27003">MDNAETQVVFLGTAFRSLELGDMNMMCYFVRLKEYAEQLASLGFPIDDKAHVMNMFRGLNPQYFYTIPILTMQAPFPSFLRCRAFLILEESRLNVASPTPSDMVLHAGRALPPLAHALAPVNSNSGCMDNGNRKRGKGKAIQQSGDAAGSSSGPSSTGGQVDGCLVQLPASATNLWMGMVHAWPMPWRPHMTGVGVLGPRPGAPSPFAGHDAQEVPRLYGAGSAFSGSSRDPEALGAPGNRPCHVLMSLQTGT</sequence>
<gene>
    <name evidence="2" type="ORF">QYE76_067083</name>
</gene>
<organism evidence="2 3">
    <name type="scientific">Lolium multiflorum</name>
    <name type="common">Italian ryegrass</name>
    <name type="synonym">Lolium perenne subsp. multiflorum</name>
    <dbReference type="NCBI Taxonomy" id="4521"/>
    <lineage>
        <taxon>Eukaryota</taxon>
        <taxon>Viridiplantae</taxon>
        <taxon>Streptophyta</taxon>
        <taxon>Embryophyta</taxon>
        <taxon>Tracheophyta</taxon>
        <taxon>Spermatophyta</taxon>
        <taxon>Magnoliopsida</taxon>
        <taxon>Liliopsida</taxon>
        <taxon>Poales</taxon>
        <taxon>Poaceae</taxon>
        <taxon>BOP clade</taxon>
        <taxon>Pooideae</taxon>
        <taxon>Poodae</taxon>
        <taxon>Poeae</taxon>
        <taxon>Poeae Chloroplast Group 2 (Poeae type)</taxon>
        <taxon>Loliodinae</taxon>
        <taxon>Loliinae</taxon>
        <taxon>Lolium</taxon>
    </lineage>
</organism>
<evidence type="ECO:0000256" key="1">
    <source>
        <dbReference type="SAM" id="MobiDB-lite"/>
    </source>
</evidence>
<feature type="region of interest" description="Disordered" evidence="1">
    <location>
        <begin position="125"/>
        <end position="162"/>
    </location>
</feature>
<dbReference type="AlphaFoldDB" id="A0AAD8WAL3"/>
<name>A0AAD8WAL3_LOLMU</name>
<evidence type="ECO:0000313" key="3">
    <source>
        <dbReference type="Proteomes" id="UP001231189"/>
    </source>
</evidence>
<keyword evidence="3" id="KW-1185">Reference proteome</keyword>
<reference evidence="2" key="1">
    <citation type="submission" date="2023-07" db="EMBL/GenBank/DDBJ databases">
        <title>A chromosome-level genome assembly of Lolium multiflorum.</title>
        <authorList>
            <person name="Chen Y."/>
            <person name="Copetti D."/>
            <person name="Kolliker R."/>
            <person name="Studer B."/>
        </authorList>
    </citation>
    <scope>NUCLEOTIDE SEQUENCE</scope>
    <source>
        <strain evidence="2">02402/16</strain>
        <tissue evidence="2">Leaf</tissue>
    </source>
</reference>
<dbReference type="PANTHER" id="PTHR47481:SF41">
    <property type="entry name" value="COPIA-LIKE POLYPROTEIN_RETROTRANSPOSON"/>
    <property type="match status" value="1"/>
</dbReference>
<evidence type="ECO:0000313" key="2">
    <source>
        <dbReference type="EMBL" id="KAK1649278.1"/>
    </source>
</evidence>
<accession>A0AAD8WAL3</accession>
<protein>
    <submittedName>
        <fullName evidence="2">Uncharacterized protein</fullName>
    </submittedName>
</protein>
<feature type="compositionally biased region" description="Low complexity" evidence="1">
    <location>
        <begin position="140"/>
        <end position="159"/>
    </location>
</feature>
<dbReference type="PANTHER" id="PTHR47481">
    <property type="match status" value="1"/>
</dbReference>
<proteinExistence type="predicted"/>
<comment type="caution">
    <text evidence="2">The sequence shown here is derived from an EMBL/GenBank/DDBJ whole genome shotgun (WGS) entry which is preliminary data.</text>
</comment>
<dbReference type="EMBL" id="JAUUTY010000004">
    <property type="protein sequence ID" value="KAK1649278.1"/>
    <property type="molecule type" value="Genomic_DNA"/>
</dbReference>